<comment type="cofactor">
    <cofactor evidence="1">
        <name>Mg(2+)</name>
        <dbReference type="ChEBI" id="CHEBI:18420"/>
    </cofactor>
</comment>
<sequence>MQSSVIGKIVTVTVDRPMGSYHPEHKDMYYPVNYGYIEGIIAPDGEEQDAYILGVDKAVDKFTGKIIAVVHRIDDVEEKWVVAPENMTFTKEEINRQIYFQEQYFNTRVIVSE</sequence>
<protein>
    <recommendedName>
        <fullName evidence="2">inorganic diphosphatase</fullName>
        <ecNumber evidence="2">3.6.1.1</ecNumber>
    </recommendedName>
</protein>
<organism evidence="6 7">
    <name type="scientific">Butyribacter intestini</name>
    <dbReference type="NCBI Taxonomy" id="1703332"/>
    <lineage>
        <taxon>Bacteria</taxon>
        <taxon>Bacillati</taxon>
        <taxon>Bacillota</taxon>
        <taxon>Clostridia</taxon>
        <taxon>Lachnospirales</taxon>
        <taxon>Lachnospiraceae</taxon>
        <taxon>Butyribacter</taxon>
    </lineage>
</organism>
<evidence type="ECO:0000256" key="2">
    <source>
        <dbReference type="ARBA" id="ARBA00012146"/>
    </source>
</evidence>
<dbReference type="GO" id="GO:0005737">
    <property type="term" value="C:cytoplasm"/>
    <property type="evidence" value="ECO:0007669"/>
    <property type="project" value="InterPro"/>
</dbReference>
<keyword evidence="5" id="KW-0460">Magnesium</keyword>
<dbReference type="GO" id="GO:0000287">
    <property type="term" value="F:magnesium ion binding"/>
    <property type="evidence" value="ECO:0007669"/>
    <property type="project" value="InterPro"/>
</dbReference>
<dbReference type="EC" id="3.6.1.1" evidence="2"/>
<dbReference type="AlphaFoldDB" id="A0AAW3JU90"/>
<evidence type="ECO:0000313" key="7">
    <source>
        <dbReference type="Proteomes" id="UP000050833"/>
    </source>
</evidence>
<comment type="caution">
    <text evidence="6">The sequence shown here is derived from an EMBL/GenBank/DDBJ whole genome shotgun (WGS) entry which is preliminary data.</text>
</comment>
<evidence type="ECO:0000256" key="1">
    <source>
        <dbReference type="ARBA" id="ARBA00001946"/>
    </source>
</evidence>
<dbReference type="GO" id="GO:0004427">
    <property type="term" value="F:inorganic diphosphate phosphatase activity"/>
    <property type="evidence" value="ECO:0007669"/>
    <property type="project" value="InterPro"/>
</dbReference>
<dbReference type="Gene3D" id="3.90.80.10">
    <property type="entry name" value="Inorganic pyrophosphatase"/>
    <property type="match status" value="1"/>
</dbReference>
<dbReference type="GO" id="GO:0006796">
    <property type="term" value="P:phosphate-containing compound metabolic process"/>
    <property type="evidence" value="ECO:0007669"/>
    <property type="project" value="InterPro"/>
</dbReference>
<reference evidence="6 7" key="1">
    <citation type="submission" date="2015-10" db="EMBL/GenBank/DDBJ databases">
        <title>Butyribacter intestini gen. nov., sp. nov., a butyric acid-producing bacterium of the family Lachnospiraceae isolated from the human faeces.</title>
        <authorList>
            <person name="Zou Y."/>
            <person name="Xue W."/>
            <person name="Luo G."/>
            <person name="Lv M."/>
        </authorList>
    </citation>
    <scope>NUCLEOTIDE SEQUENCE [LARGE SCALE GENOMIC DNA]</scope>
    <source>
        <strain evidence="6 7">TF01-11</strain>
    </source>
</reference>
<evidence type="ECO:0000256" key="5">
    <source>
        <dbReference type="ARBA" id="ARBA00022842"/>
    </source>
</evidence>
<dbReference type="InterPro" id="IPR008162">
    <property type="entry name" value="Pyrophosphatase"/>
</dbReference>
<proteinExistence type="predicted"/>
<evidence type="ECO:0000256" key="3">
    <source>
        <dbReference type="ARBA" id="ARBA00022723"/>
    </source>
</evidence>
<dbReference type="Pfam" id="PF00719">
    <property type="entry name" value="Pyrophosphatase"/>
    <property type="match status" value="1"/>
</dbReference>
<dbReference type="SUPFAM" id="SSF50324">
    <property type="entry name" value="Inorganic pyrophosphatase"/>
    <property type="match status" value="1"/>
</dbReference>
<name>A0AAW3JU90_9FIRM</name>
<dbReference type="InterPro" id="IPR036649">
    <property type="entry name" value="Pyrophosphatase_sf"/>
</dbReference>
<keyword evidence="7" id="KW-1185">Reference proteome</keyword>
<dbReference type="Proteomes" id="UP000050833">
    <property type="component" value="Unassembled WGS sequence"/>
</dbReference>
<evidence type="ECO:0000313" key="6">
    <source>
        <dbReference type="EMBL" id="KQC85705.1"/>
    </source>
</evidence>
<accession>A0AAW3JU90</accession>
<keyword evidence="4" id="KW-0378">Hydrolase</keyword>
<keyword evidence="3" id="KW-0479">Metal-binding</keyword>
<dbReference type="RefSeq" id="WP_055940479.1">
    <property type="nucleotide sequence ID" value="NZ_DBGDCA010000377.1"/>
</dbReference>
<evidence type="ECO:0000256" key="4">
    <source>
        <dbReference type="ARBA" id="ARBA00022801"/>
    </source>
</evidence>
<gene>
    <name evidence="6" type="ORF">APZ18_00385</name>
</gene>
<dbReference type="EMBL" id="LLKB01000001">
    <property type="protein sequence ID" value="KQC85705.1"/>
    <property type="molecule type" value="Genomic_DNA"/>
</dbReference>